<comment type="caution">
    <text evidence="1">The sequence shown here is derived from an EMBL/GenBank/DDBJ whole genome shotgun (WGS) entry which is preliminary data.</text>
</comment>
<keyword evidence="2" id="KW-1185">Reference proteome</keyword>
<proteinExistence type="predicted"/>
<reference evidence="1 2" key="1">
    <citation type="submission" date="2013-12" db="EMBL/GenBank/DDBJ databases">
        <title>NBRP : Genome information of microbial organism related human and environment.</title>
        <authorList>
            <person name="Hattori M."/>
            <person name="Oshima K."/>
            <person name="Inaba H."/>
            <person name="Suda W."/>
            <person name="Sakamoto M."/>
            <person name="Iino T."/>
            <person name="Kitahara M."/>
            <person name="Oshida Y."/>
            <person name="Iida T."/>
            <person name="Kudo T."/>
            <person name="Itoh T."/>
            <person name="Ahmed I."/>
            <person name="Ohkuma M."/>
        </authorList>
    </citation>
    <scope>NUCLEOTIDE SEQUENCE [LARGE SCALE GENOMIC DNA]</scope>
    <source>
        <strain evidence="1 2">JCM 21738</strain>
    </source>
</reference>
<dbReference type="eggNOG" id="COG4427">
    <property type="taxonomic scope" value="Bacteria"/>
</dbReference>
<gene>
    <name evidence="1" type="ORF">JCM21738_1193</name>
</gene>
<dbReference type="AlphaFoldDB" id="W4RKS9"/>
<evidence type="ECO:0000313" key="1">
    <source>
        <dbReference type="EMBL" id="GAE44478.1"/>
    </source>
</evidence>
<evidence type="ECO:0000313" key="2">
    <source>
        <dbReference type="Proteomes" id="UP000018949"/>
    </source>
</evidence>
<name>W4RKS9_9BACI</name>
<organism evidence="1 2">
    <name type="scientific">Mesobacillus boroniphilus JCM 21738</name>
    <dbReference type="NCBI Taxonomy" id="1294265"/>
    <lineage>
        <taxon>Bacteria</taxon>
        <taxon>Bacillati</taxon>
        <taxon>Bacillota</taxon>
        <taxon>Bacilli</taxon>
        <taxon>Bacillales</taxon>
        <taxon>Bacillaceae</taxon>
        <taxon>Mesobacillus</taxon>
    </lineage>
</organism>
<protein>
    <submittedName>
        <fullName evidence="1">Uncharacterized protein</fullName>
    </submittedName>
</protein>
<accession>W4RKS9</accession>
<dbReference type="Proteomes" id="UP000018949">
    <property type="component" value="Unassembled WGS sequence"/>
</dbReference>
<dbReference type="EMBL" id="BAUW01000009">
    <property type="protein sequence ID" value="GAE44478.1"/>
    <property type="molecule type" value="Genomic_DNA"/>
</dbReference>
<dbReference type="RefSeq" id="WP_035208956.1">
    <property type="nucleotide sequence ID" value="NZ_BAUW01000009.1"/>
</dbReference>
<sequence>MPVETKEKLLEQVIEIGKRRAIFHIYNNIYDAKLHLDYYFEGQESLNTIGETDGMAVGSN</sequence>